<evidence type="ECO:0000313" key="3">
    <source>
        <dbReference type="EMBL" id="MTV37427.1"/>
    </source>
</evidence>
<feature type="region of interest" description="Disordered" evidence="1">
    <location>
        <begin position="215"/>
        <end position="250"/>
    </location>
</feature>
<organism evidence="3 4">
    <name type="scientific">Duganella radicis</name>
    <dbReference type="NCBI Taxonomy" id="551988"/>
    <lineage>
        <taxon>Bacteria</taxon>
        <taxon>Pseudomonadati</taxon>
        <taxon>Pseudomonadota</taxon>
        <taxon>Betaproteobacteria</taxon>
        <taxon>Burkholderiales</taxon>
        <taxon>Oxalobacteraceae</taxon>
        <taxon>Telluria group</taxon>
        <taxon>Duganella</taxon>
    </lineage>
</organism>
<accession>A0A6L6PFU3</accession>
<evidence type="ECO:0000313" key="4">
    <source>
        <dbReference type="Proteomes" id="UP000475582"/>
    </source>
</evidence>
<dbReference type="PROSITE" id="PS51257">
    <property type="entry name" value="PROKAR_LIPOPROTEIN"/>
    <property type="match status" value="1"/>
</dbReference>
<gene>
    <name evidence="3" type="ORF">GM676_07505</name>
</gene>
<dbReference type="EMBL" id="WNKY01000005">
    <property type="protein sequence ID" value="MTV37427.1"/>
    <property type="molecule type" value="Genomic_DNA"/>
</dbReference>
<comment type="caution">
    <text evidence="3">The sequence shown here is derived from an EMBL/GenBank/DDBJ whole genome shotgun (WGS) entry which is preliminary data.</text>
</comment>
<keyword evidence="4" id="KW-1185">Reference proteome</keyword>
<evidence type="ECO:0000256" key="2">
    <source>
        <dbReference type="SAM" id="SignalP"/>
    </source>
</evidence>
<evidence type="ECO:0000256" key="1">
    <source>
        <dbReference type="SAM" id="MobiDB-lite"/>
    </source>
</evidence>
<sequence>MRTIRLVSFGFVAVAACMYAALSSQEEFQTVRCGLGPPPGTSEFAAFNARRDAEVQRVGYETVCEANLARYDIGLGLLPAAVVLSSLDFRPVDLAATPFNSFPSVATVAETVSGVRSRLYRSFKMPDGHILTLFEDDMSADGTHVYRKPEDEPERVNGLPARLDVLQAPGGKAVSFISWVESRRSYELWLDANVVLEKRKTQLFALASSIPKSIPARTDEPQSAPVKLGPDGMPVFPEPPQFIRTPGDQR</sequence>
<keyword evidence="2" id="KW-0732">Signal</keyword>
<dbReference type="Proteomes" id="UP000475582">
    <property type="component" value="Unassembled WGS sequence"/>
</dbReference>
<dbReference type="OrthoDB" id="8754169at2"/>
<name>A0A6L6PFU3_9BURK</name>
<feature type="signal peptide" evidence="2">
    <location>
        <begin position="1"/>
        <end position="20"/>
    </location>
</feature>
<feature type="chain" id="PRO_5027023639" description="DUF2092 domain-containing protein" evidence="2">
    <location>
        <begin position="21"/>
        <end position="250"/>
    </location>
</feature>
<protein>
    <recommendedName>
        <fullName evidence="5">DUF2092 domain-containing protein</fullName>
    </recommendedName>
</protein>
<reference evidence="3 4" key="1">
    <citation type="submission" date="2019-11" db="EMBL/GenBank/DDBJ databases">
        <title>Type strains purchased from KCTC, JCM and DSMZ.</title>
        <authorList>
            <person name="Lu H."/>
        </authorList>
    </citation>
    <scope>NUCLEOTIDE SEQUENCE [LARGE SCALE GENOMIC DNA]</scope>
    <source>
        <strain evidence="3 4">KCTC 22382</strain>
    </source>
</reference>
<evidence type="ECO:0008006" key="5">
    <source>
        <dbReference type="Google" id="ProtNLM"/>
    </source>
</evidence>
<proteinExistence type="predicted"/>
<dbReference type="AlphaFoldDB" id="A0A6L6PFU3"/>